<dbReference type="Pfam" id="PF04138">
    <property type="entry name" value="GtrA_DPMS_TM"/>
    <property type="match status" value="1"/>
</dbReference>
<comment type="caution">
    <text evidence="8">The sequence shown here is derived from an EMBL/GenBank/DDBJ whole genome shotgun (WGS) entry which is preliminary data.</text>
</comment>
<keyword evidence="4 6" id="KW-1133">Transmembrane helix</keyword>
<evidence type="ECO:0000259" key="7">
    <source>
        <dbReference type="Pfam" id="PF04138"/>
    </source>
</evidence>
<evidence type="ECO:0000313" key="8">
    <source>
        <dbReference type="EMBL" id="TWH76394.1"/>
    </source>
</evidence>
<evidence type="ECO:0000256" key="1">
    <source>
        <dbReference type="ARBA" id="ARBA00004141"/>
    </source>
</evidence>
<dbReference type="Proteomes" id="UP000315343">
    <property type="component" value="Unassembled WGS sequence"/>
</dbReference>
<feature type="transmembrane region" description="Helical" evidence="6">
    <location>
        <begin position="39"/>
        <end position="55"/>
    </location>
</feature>
<comment type="subcellular location">
    <subcellularLocation>
        <location evidence="1">Membrane</location>
        <topology evidence="1">Multi-pass membrane protein</topology>
    </subcellularLocation>
</comment>
<evidence type="ECO:0000313" key="9">
    <source>
        <dbReference type="Proteomes" id="UP000315343"/>
    </source>
</evidence>
<evidence type="ECO:0000256" key="6">
    <source>
        <dbReference type="SAM" id="Phobius"/>
    </source>
</evidence>
<organism evidence="8 9">
    <name type="scientific">Sedimentibacter saalensis</name>
    <dbReference type="NCBI Taxonomy" id="130788"/>
    <lineage>
        <taxon>Bacteria</taxon>
        <taxon>Bacillati</taxon>
        <taxon>Bacillota</taxon>
        <taxon>Tissierellia</taxon>
        <taxon>Sedimentibacter</taxon>
    </lineage>
</organism>
<dbReference type="GO" id="GO:0005886">
    <property type="term" value="C:plasma membrane"/>
    <property type="evidence" value="ECO:0007669"/>
    <property type="project" value="TreeGrafter"/>
</dbReference>
<feature type="domain" description="GtrA/DPMS transmembrane" evidence="7">
    <location>
        <begin position="12"/>
        <end position="124"/>
    </location>
</feature>
<dbReference type="RefSeq" id="WP_145087057.1">
    <property type="nucleotide sequence ID" value="NZ_DAMBUX010000001.1"/>
</dbReference>
<dbReference type="AlphaFoldDB" id="A0A562J0P7"/>
<keyword evidence="9" id="KW-1185">Reference proteome</keyword>
<evidence type="ECO:0000256" key="5">
    <source>
        <dbReference type="ARBA" id="ARBA00023136"/>
    </source>
</evidence>
<dbReference type="InterPro" id="IPR007267">
    <property type="entry name" value="GtrA_DPMS_TM"/>
</dbReference>
<dbReference type="GO" id="GO:0000271">
    <property type="term" value="P:polysaccharide biosynthetic process"/>
    <property type="evidence" value="ECO:0007669"/>
    <property type="project" value="InterPro"/>
</dbReference>
<dbReference type="OrthoDB" id="361483at2"/>
<sequence length="125" mass="14520">MNNKMSRELISYLVAGIMTTLVNFLIYYVLIFFGIEYKAANTTAFLISVIFAFFINKKYVFLSNKESTKEFMKFFTGRIFTYVLDIGTMMVLVELLGVSLYSAKIWANAVVMVSNYLLSKFWIFK</sequence>
<feature type="transmembrane region" description="Helical" evidence="6">
    <location>
        <begin position="105"/>
        <end position="124"/>
    </location>
</feature>
<dbReference type="EMBL" id="VLKH01000018">
    <property type="protein sequence ID" value="TWH76394.1"/>
    <property type="molecule type" value="Genomic_DNA"/>
</dbReference>
<evidence type="ECO:0000256" key="4">
    <source>
        <dbReference type="ARBA" id="ARBA00022989"/>
    </source>
</evidence>
<feature type="transmembrane region" description="Helical" evidence="6">
    <location>
        <begin position="12"/>
        <end position="33"/>
    </location>
</feature>
<feature type="transmembrane region" description="Helical" evidence="6">
    <location>
        <begin position="75"/>
        <end position="93"/>
    </location>
</feature>
<dbReference type="PANTHER" id="PTHR38459:SF5">
    <property type="entry name" value="CELL WALL TEICHOIC ACID GLYCOSYLATION PROTEIN GTCA"/>
    <property type="match status" value="1"/>
</dbReference>
<proteinExistence type="inferred from homology"/>
<dbReference type="InterPro" id="IPR051401">
    <property type="entry name" value="GtrA_CellWall_Glycosyl"/>
</dbReference>
<evidence type="ECO:0000256" key="2">
    <source>
        <dbReference type="ARBA" id="ARBA00009399"/>
    </source>
</evidence>
<comment type="similarity">
    <text evidence="2">Belongs to the GtrA family.</text>
</comment>
<evidence type="ECO:0000256" key="3">
    <source>
        <dbReference type="ARBA" id="ARBA00022692"/>
    </source>
</evidence>
<protein>
    <submittedName>
        <fullName evidence="8">Putative flippase GtrA</fullName>
    </submittedName>
</protein>
<keyword evidence="5 6" id="KW-0472">Membrane</keyword>
<keyword evidence="3 6" id="KW-0812">Transmembrane</keyword>
<dbReference type="PANTHER" id="PTHR38459">
    <property type="entry name" value="PROPHAGE BACTOPRENOL-LINKED GLUCOSE TRANSLOCASE HOMOLOG"/>
    <property type="match status" value="1"/>
</dbReference>
<gene>
    <name evidence="8" type="ORF">LY60_03632</name>
</gene>
<accession>A0A562J0P7</accession>
<name>A0A562J0P7_9FIRM</name>
<reference evidence="8 9" key="1">
    <citation type="submission" date="2019-07" db="EMBL/GenBank/DDBJ databases">
        <title>Genomic Encyclopedia of Type Strains, Phase I: the one thousand microbial genomes (KMG-I) project.</title>
        <authorList>
            <person name="Kyrpides N."/>
        </authorList>
    </citation>
    <scope>NUCLEOTIDE SEQUENCE [LARGE SCALE GENOMIC DNA]</scope>
    <source>
        <strain evidence="8 9">DSM 13558</strain>
    </source>
</reference>